<keyword evidence="2" id="KW-0472">Membrane</keyword>
<dbReference type="EMBL" id="CAMXCT030000862">
    <property type="protein sequence ID" value="CAL4771433.1"/>
    <property type="molecule type" value="Genomic_DNA"/>
</dbReference>
<proteinExistence type="predicted"/>
<dbReference type="EMBL" id="CAMXCT010000862">
    <property type="protein sequence ID" value="CAI3984121.1"/>
    <property type="molecule type" value="Genomic_DNA"/>
</dbReference>
<organism evidence="3">
    <name type="scientific">Cladocopium goreaui</name>
    <dbReference type="NCBI Taxonomy" id="2562237"/>
    <lineage>
        <taxon>Eukaryota</taxon>
        <taxon>Sar</taxon>
        <taxon>Alveolata</taxon>
        <taxon>Dinophyceae</taxon>
        <taxon>Suessiales</taxon>
        <taxon>Symbiodiniaceae</taxon>
        <taxon>Cladocopium</taxon>
    </lineage>
</organism>
<sequence length="1117" mass="122946">MAVPVPPAPPGGPYPASYPGAGSFSNVLPATIGATWPTAGGLQVHLEDCLPAPSARVTPLESPRGVGSPPRSARRGRSQEVAYVQRVGDPSHFKALGPEATKRLGRGGQRTEAPERRRSAAVQAVPAALSLAEVAAASQAEVLAAKDVEGDQEIFELSVATERSRLLYRMLAALLQGVLLGLLLASLVMEMELTDLLNTSADRPLAPLRGLILAIVECCLALNILRASEGYEQGLGSRLSEEEESFGRRRAWAAVANAAVLGVMNIAVLLCCLLGEMLDGVQSTLLQVSTGFSIIAIWPALLDLLQVASQLLPSHVLLALLKPSKGGELLGPICMFREVDRTNQYEANEARADVSIEQVGVRRALGPLGKPVAAFEPLGILKPIPIQPWQALANAASFVCIYGLIALLPWALPLPVPICNMTQFKQLRGVVVTTARPHGISGWFRPKIVFWGTGCSGGVEGAAWEVRVVNSMQLLLCDTESISPGSLEASQGFCRLVRPGCMIWASVLGVPVFLAALLQVLLLCFSFHFNAQLVLAAPAITLALCTYAHQVTQARNPLHQSIQLYRERMKTHTAIDHSGTEVGASRSVHFCNLQEFYSTFEMFILQRDVYYVVRNIIMPLTRPSRLSFAEMTGPCSAHFFFVSHTWHWEFHNVMTCLYQHGEGNSRYWMDVFSFNHHRNGEEQAQVSSFEASFHKALSSPLCQGLVVPFPHAAGLGEYLSRSWCLLELFMAFRQSNDVENVDAGIERVSFCAPSGALNRGRCSPDLCMECLALLSTLDFRDATANLQEDMMMIAEFIQDIGWEEIHRILRRSFKKIIESVEGLATLHAERVKSQLLLRNFSQLLQRRGSNTSETCHPGPERSISAGQLDELQSFFATVLDNRDMYWVCDEIVKPLTREKQVSYAELVGCGMVRWFISHWWGMHFNLTVRSILNHAKEQTGEDVRYWVCTFSNNQWKMSEEIPPLAPPSESSFYKALRSPSCLGSCMILDERVVPLSRAWCLFELLQTFLIQDEVPSRESLNILTSSGVMNSGKCSIDTAMAIGKQLTILNLQDAGASKDADKHLIFTAVERAGGFAAINAKLKLRIRKVIGVVANQFDQDLRQLHVELGKHKVAAFC</sequence>
<evidence type="ECO:0000313" key="5">
    <source>
        <dbReference type="Proteomes" id="UP001152797"/>
    </source>
</evidence>
<accession>A0A9P1C316</accession>
<name>A0A9P1C316_9DINO</name>
<feature type="compositionally biased region" description="Low complexity" evidence="1">
    <location>
        <begin position="62"/>
        <end position="71"/>
    </location>
</feature>
<feature type="transmembrane region" description="Helical" evidence="2">
    <location>
        <begin position="391"/>
        <end position="412"/>
    </location>
</feature>
<reference evidence="4 5" key="2">
    <citation type="submission" date="2024-05" db="EMBL/GenBank/DDBJ databases">
        <authorList>
            <person name="Chen Y."/>
            <person name="Shah S."/>
            <person name="Dougan E. K."/>
            <person name="Thang M."/>
            <person name="Chan C."/>
        </authorList>
    </citation>
    <scope>NUCLEOTIDE SEQUENCE [LARGE SCALE GENOMIC DNA]</scope>
</reference>
<keyword evidence="5" id="KW-1185">Reference proteome</keyword>
<dbReference type="EMBL" id="CAMXCT020000862">
    <property type="protein sequence ID" value="CAL1137496.1"/>
    <property type="molecule type" value="Genomic_DNA"/>
</dbReference>
<evidence type="ECO:0000256" key="2">
    <source>
        <dbReference type="SAM" id="Phobius"/>
    </source>
</evidence>
<feature type="region of interest" description="Disordered" evidence="1">
    <location>
        <begin position="54"/>
        <end position="78"/>
    </location>
</feature>
<feature type="transmembrane region" description="Helical" evidence="2">
    <location>
        <begin position="254"/>
        <end position="278"/>
    </location>
</feature>
<keyword evidence="2" id="KW-0812">Transmembrane</keyword>
<feature type="transmembrane region" description="Helical" evidence="2">
    <location>
        <begin position="502"/>
        <end position="524"/>
    </location>
</feature>
<dbReference type="Proteomes" id="UP001152797">
    <property type="component" value="Unassembled WGS sequence"/>
</dbReference>
<evidence type="ECO:0000256" key="1">
    <source>
        <dbReference type="SAM" id="MobiDB-lite"/>
    </source>
</evidence>
<gene>
    <name evidence="3" type="ORF">C1SCF055_LOCUS11671</name>
</gene>
<feature type="transmembrane region" description="Helical" evidence="2">
    <location>
        <begin position="166"/>
        <end position="188"/>
    </location>
</feature>
<dbReference type="AlphaFoldDB" id="A0A9P1C316"/>
<reference evidence="3" key="1">
    <citation type="submission" date="2022-10" db="EMBL/GenBank/DDBJ databases">
        <authorList>
            <person name="Chen Y."/>
            <person name="Dougan E. K."/>
            <person name="Chan C."/>
            <person name="Rhodes N."/>
            <person name="Thang M."/>
        </authorList>
    </citation>
    <scope>NUCLEOTIDE SEQUENCE</scope>
</reference>
<protein>
    <submittedName>
        <fullName evidence="3">Uncharacterized protein</fullName>
    </submittedName>
</protein>
<keyword evidence="2" id="KW-1133">Transmembrane helix</keyword>
<evidence type="ECO:0000313" key="3">
    <source>
        <dbReference type="EMBL" id="CAI3984121.1"/>
    </source>
</evidence>
<feature type="region of interest" description="Disordered" evidence="1">
    <location>
        <begin position="92"/>
        <end position="117"/>
    </location>
</feature>
<evidence type="ECO:0000313" key="4">
    <source>
        <dbReference type="EMBL" id="CAL4771433.1"/>
    </source>
</evidence>
<comment type="caution">
    <text evidence="3">The sequence shown here is derived from an EMBL/GenBank/DDBJ whole genome shotgun (WGS) entry which is preliminary data.</text>
</comment>